<dbReference type="Proteomes" id="UP001322277">
    <property type="component" value="Chromosome 3"/>
</dbReference>
<evidence type="ECO:0000313" key="2">
    <source>
        <dbReference type="EMBL" id="WQF80762.1"/>
    </source>
</evidence>
<feature type="compositionally biased region" description="Basic and acidic residues" evidence="1">
    <location>
        <begin position="79"/>
        <end position="91"/>
    </location>
</feature>
<reference evidence="3" key="1">
    <citation type="journal article" date="2023" name="bioRxiv">
        <title>Complete genome of the Medicago anthracnose fungus, Colletotrichum destructivum, reveals a mini-chromosome-like region within a core chromosome.</title>
        <authorList>
            <person name="Lapalu N."/>
            <person name="Simon A."/>
            <person name="Lu A."/>
            <person name="Plaumann P.-L."/>
            <person name="Amselem J."/>
            <person name="Pigne S."/>
            <person name="Auger A."/>
            <person name="Koch C."/>
            <person name="Dallery J.-F."/>
            <person name="O'Connell R.J."/>
        </authorList>
    </citation>
    <scope>NUCLEOTIDE SEQUENCE [LARGE SCALE GENOMIC DNA]</scope>
    <source>
        <strain evidence="3">CBS 520.97</strain>
    </source>
</reference>
<dbReference type="GeneID" id="87942279"/>
<feature type="region of interest" description="Disordered" evidence="1">
    <location>
        <begin position="53"/>
        <end position="108"/>
    </location>
</feature>
<sequence length="108" mass="11792">MVVGGVNGGPGFGIPIMNPPLLMLPPLNQPIMGMGRPMSPPVMTPPIMGRLARHKRDNEPEKFAGIQRSRVAQSLPQNESKHDTEQEDIKEYQNSQVYGDVEDGETAA</sequence>
<evidence type="ECO:0000313" key="3">
    <source>
        <dbReference type="Proteomes" id="UP001322277"/>
    </source>
</evidence>
<proteinExistence type="predicted"/>
<name>A0AAX4IC13_9PEZI</name>
<protein>
    <submittedName>
        <fullName evidence="2">Uncharacterized protein</fullName>
    </submittedName>
</protein>
<accession>A0AAX4IC13</accession>
<dbReference type="KEGG" id="cdet:87942279"/>
<organism evidence="2 3">
    <name type="scientific">Colletotrichum destructivum</name>
    <dbReference type="NCBI Taxonomy" id="34406"/>
    <lineage>
        <taxon>Eukaryota</taxon>
        <taxon>Fungi</taxon>
        <taxon>Dikarya</taxon>
        <taxon>Ascomycota</taxon>
        <taxon>Pezizomycotina</taxon>
        <taxon>Sordariomycetes</taxon>
        <taxon>Hypocreomycetidae</taxon>
        <taxon>Glomerellales</taxon>
        <taxon>Glomerellaceae</taxon>
        <taxon>Colletotrichum</taxon>
        <taxon>Colletotrichum destructivum species complex</taxon>
    </lineage>
</organism>
<keyword evidence="3" id="KW-1185">Reference proteome</keyword>
<evidence type="ECO:0000256" key="1">
    <source>
        <dbReference type="SAM" id="MobiDB-lite"/>
    </source>
</evidence>
<dbReference type="AlphaFoldDB" id="A0AAX4IC13"/>
<gene>
    <name evidence="2" type="ORF">CDEST_05776</name>
</gene>
<dbReference type="EMBL" id="CP137307">
    <property type="protein sequence ID" value="WQF80762.1"/>
    <property type="molecule type" value="Genomic_DNA"/>
</dbReference>
<dbReference type="RefSeq" id="XP_062777986.1">
    <property type="nucleotide sequence ID" value="XM_062921935.1"/>
</dbReference>